<dbReference type="Gene3D" id="1.10.150.480">
    <property type="match status" value="1"/>
</dbReference>
<name>A0A024K0J9_9MYCO</name>
<protein>
    <submittedName>
        <fullName evidence="2">TQXA domain protein</fullName>
    </submittedName>
    <submittedName>
        <fullName evidence="3">TQXA domain-containing protein</fullName>
    </submittedName>
</protein>
<accession>A0A024K0J9</accession>
<reference evidence="2" key="2">
    <citation type="submission" date="2014-04" db="EMBL/GenBank/DDBJ databases">
        <authorList>
            <person name="Xu Y.W."/>
            <person name="Yang Q."/>
        </authorList>
    </citation>
    <scope>NUCLEOTIDE SEQUENCE</scope>
    <source>
        <strain evidence="2">DSM 44626</strain>
    </source>
</reference>
<dbReference type="Proteomes" id="UP000028880">
    <property type="component" value="Unassembled WGS sequence"/>
</dbReference>
<reference evidence="3 4" key="3">
    <citation type="submission" date="2016-01" db="EMBL/GenBank/DDBJ databases">
        <title>The new phylogeny of the genus Mycobacterium.</title>
        <authorList>
            <person name="Tarcisio F."/>
            <person name="Conor M."/>
            <person name="Antonella G."/>
            <person name="Elisabetta G."/>
            <person name="Giulia F.S."/>
            <person name="Sara T."/>
            <person name="Anna F."/>
            <person name="Clotilde B."/>
            <person name="Roberto B."/>
            <person name="Veronica D.S."/>
            <person name="Fabio R."/>
            <person name="Monica P."/>
            <person name="Olivier J."/>
            <person name="Enrico T."/>
            <person name="Nicola S."/>
        </authorList>
    </citation>
    <scope>NUCLEOTIDE SEQUENCE [LARGE SCALE GENOMIC DNA]</scope>
    <source>
        <strain evidence="3 4">DSM 44626</strain>
    </source>
</reference>
<evidence type="ECO:0000313" key="2">
    <source>
        <dbReference type="EMBL" id="CDO89580.1"/>
    </source>
</evidence>
<evidence type="ECO:0000259" key="1">
    <source>
        <dbReference type="Pfam" id="PF08341"/>
    </source>
</evidence>
<dbReference type="InterPro" id="IPR013552">
    <property type="entry name" value="Thioester_dom"/>
</dbReference>
<keyword evidence="4" id="KW-1185">Reference proteome</keyword>
<dbReference type="HOGENOM" id="CLU_052327_0_0_11"/>
<organism evidence="2">
    <name type="scientific">Mycobacterium triplex</name>
    <dbReference type="NCBI Taxonomy" id="47839"/>
    <lineage>
        <taxon>Bacteria</taxon>
        <taxon>Bacillati</taxon>
        <taxon>Actinomycetota</taxon>
        <taxon>Actinomycetes</taxon>
        <taxon>Mycobacteriales</taxon>
        <taxon>Mycobacteriaceae</taxon>
        <taxon>Mycobacterium</taxon>
        <taxon>Mycobacterium simiae complex</taxon>
    </lineage>
</organism>
<evidence type="ECO:0000313" key="4">
    <source>
        <dbReference type="Proteomes" id="UP000193710"/>
    </source>
</evidence>
<feature type="domain" description="Thioester" evidence="1">
    <location>
        <begin position="99"/>
        <end position="156"/>
    </location>
</feature>
<dbReference type="RefSeq" id="WP_036472735.1">
    <property type="nucleotide sequence ID" value="NZ_HG964446.1"/>
</dbReference>
<dbReference type="OrthoDB" id="2676146at2"/>
<gene>
    <name evidence="3" type="ORF">AWC29_23480</name>
    <name evidence="2" type="ORF">BN973_03959</name>
</gene>
<dbReference type="NCBIfam" id="TIGR03934">
    <property type="entry name" value="TQXA_dom"/>
    <property type="match status" value="1"/>
</dbReference>
<dbReference type="AlphaFoldDB" id="A0A024K0J9"/>
<sequence precursor="true">MTVLSMPNRAMARVATRRRVLVRPATQLPHMTRYRGGTYSHTIDQIAFADGSTARTDLIRLNPNLQAYSLDFTGIAPHHPSRYRLGTWSALPHLHTRGYEAQVDWILRHSYPVLPTAELSRQVRQAGYPLGRANIGEHQAIAATQAAIWHFTNGLDLHTRPLNVPVAVHRQPGGITMFEFDGEPQLGGYSVWTDAEAPTTLKLQKSANGVVWQDISGSQLTVAAGSGRHQRTLGVGSTVSASSHSGGGRGYRYYRLVAATDADNPTIDYVRFWLTGSRHYRNADRIVHLYNYLLTGANKAAPDTDGAQLVGTHATADSELVGPFQVAIPLTLNVTDGHTLVDADGRTIGDLVAPGRDFYLRPAPGTRATTLTATTPHNLKGRVLTGVALEEASQRFTPIALTVPTDVAVEFDITWPADESCIDIVEEVS</sequence>
<proteinExistence type="predicted"/>
<dbReference type="STRING" id="47839.BN973_03959"/>
<dbReference type="InterPro" id="IPR023849">
    <property type="entry name" value="TQXA_dom"/>
</dbReference>
<dbReference type="Pfam" id="PF08341">
    <property type="entry name" value="TED"/>
    <property type="match status" value="1"/>
</dbReference>
<evidence type="ECO:0000313" key="3">
    <source>
        <dbReference type="EMBL" id="ORX01603.1"/>
    </source>
</evidence>
<dbReference type="Proteomes" id="UP000193710">
    <property type="component" value="Unassembled WGS sequence"/>
</dbReference>
<dbReference type="EMBL" id="HG964446">
    <property type="protein sequence ID" value="CDO89580.1"/>
    <property type="molecule type" value="Genomic_DNA"/>
</dbReference>
<reference evidence="2" key="1">
    <citation type="journal article" date="2014" name="Genome Announc.">
        <title>Draft Genome Sequence of Mycobacterium triplex DSM 44626.</title>
        <authorList>
            <person name="Sassi M."/>
            <person name="Croce O."/>
            <person name="Robert C."/>
            <person name="Raoult D."/>
            <person name="Drancourt M."/>
        </authorList>
    </citation>
    <scope>NUCLEOTIDE SEQUENCE [LARGE SCALE GENOMIC DNA]</scope>
    <source>
        <strain evidence="2">DSM 44626</strain>
    </source>
</reference>
<dbReference type="EMBL" id="LQPY01000030">
    <property type="protein sequence ID" value="ORX01603.1"/>
    <property type="molecule type" value="Genomic_DNA"/>
</dbReference>
<dbReference type="eggNOG" id="COG3468">
    <property type="taxonomic scope" value="Bacteria"/>
</dbReference>